<dbReference type="STRING" id="87626.PTD2_09843"/>
<dbReference type="Proteomes" id="UP000006201">
    <property type="component" value="Unassembled WGS sequence"/>
</dbReference>
<organism evidence="1 2">
    <name type="scientific">Pseudoalteromonas tunicata D2</name>
    <dbReference type="NCBI Taxonomy" id="87626"/>
    <lineage>
        <taxon>Bacteria</taxon>
        <taxon>Pseudomonadati</taxon>
        <taxon>Pseudomonadota</taxon>
        <taxon>Gammaproteobacteria</taxon>
        <taxon>Alteromonadales</taxon>
        <taxon>Pseudoalteromonadaceae</taxon>
        <taxon>Pseudoalteromonas</taxon>
    </lineage>
</organism>
<dbReference type="AlphaFoldDB" id="A4CE61"/>
<accession>A4CE61</accession>
<protein>
    <submittedName>
        <fullName evidence="1">Uncharacterized protein</fullName>
    </submittedName>
</protein>
<dbReference type="EMBL" id="AAOH01000008">
    <property type="protein sequence ID" value="EAR26873.1"/>
    <property type="molecule type" value="Genomic_DNA"/>
</dbReference>
<evidence type="ECO:0000313" key="2">
    <source>
        <dbReference type="Proteomes" id="UP000006201"/>
    </source>
</evidence>
<name>A4CE61_9GAMM</name>
<dbReference type="HOGENOM" id="CLU_3421140_0_0_6"/>
<reference evidence="1 2" key="1">
    <citation type="submission" date="2006-02" db="EMBL/GenBank/DDBJ databases">
        <authorList>
            <person name="Moran M.A."/>
            <person name="Kjelleberg S."/>
            <person name="Egan S."/>
            <person name="Saunders N."/>
            <person name="Thomas T."/>
            <person name="Ferriera S."/>
            <person name="Johnson J."/>
            <person name="Kravitz S."/>
            <person name="Halpern A."/>
            <person name="Remington K."/>
            <person name="Beeson K."/>
            <person name="Tran B."/>
            <person name="Rogers Y.-H."/>
            <person name="Friedman R."/>
            <person name="Venter J.C."/>
        </authorList>
    </citation>
    <scope>NUCLEOTIDE SEQUENCE [LARGE SCALE GENOMIC DNA]</scope>
    <source>
        <strain evidence="1 2">D2</strain>
    </source>
</reference>
<proteinExistence type="predicted"/>
<evidence type="ECO:0000313" key="1">
    <source>
        <dbReference type="EMBL" id="EAR26873.1"/>
    </source>
</evidence>
<sequence length="24" mass="2717">MPIKQLLVMLIVMLQLIFAIALTC</sequence>
<comment type="caution">
    <text evidence="1">The sequence shown here is derived from an EMBL/GenBank/DDBJ whole genome shotgun (WGS) entry which is preliminary data.</text>
</comment>
<keyword evidence="2" id="KW-1185">Reference proteome</keyword>
<gene>
    <name evidence="1" type="ORF">PTD2_09843</name>
</gene>